<feature type="region of interest" description="Disordered" evidence="16">
    <location>
        <begin position="306"/>
        <end position="356"/>
    </location>
</feature>
<sequence length="356" mass="37099">MGRLKTIFVGLGLGLMGLAATPAPGLAAVPAPVVQSGAADGVGPASPAAPTPAPAAFPKLAPEPGIGMPTDQIHIQPQVTELGQEALWMHNWILMPVMTAMCILVLVLLGYVAIRFRASANPVPSKTSHNTMIEVIWTLFPVLILLGIALPSIQLLARQYSPPKADITIKAIGNQWYWTYQYPDNGDFEIVSNMLGEDKRTPADGPRLLAVDERMVVPAGAVVKIITTSNDVIHSFAVPAFWVKEDAVPGRLNETWFKVDKPGVYFGQCSELCGARHGFMPIAVEVLPKAQFAAWVASKGGTMPGAKPVANPDATSPASPAVAGSTATPAPAPAAVPATTATPPASTQGATANEGA</sequence>
<keyword evidence="10 15" id="KW-0186">Copper</keyword>
<keyword evidence="5 14" id="KW-0812">Transmembrane</keyword>
<dbReference type="EC" id="7.1.1.9" evidence="15"/>
<evidence type="ECO:0000256" key="3">
    <source>
        <dbReference type="ARBA" id="ARBA00022448"/>
    </source>
</evidence>
<evidence type="ECO:0000256" key="16">
    <source>
        <dbReference type="SAM" id="MobiDB-lite"/>
    </source>
</evidence>
<comment type="function">
    <text evidence="12 15">Subunits I and II form the functional core of the enzyme complex. Electrons originating in cytochrome c are transferred via heme a and Cu(A) to the binuclear center formed by heme a3 and Cu(B).</text>
</comment>
<dbReference type="Gene3D" id="1.10.287.90">
    <property type="match status" value="1"/>
</dbReference>
<dbReference type="InterPro" id="IPR036257">
    <property type="entry name" value="Cyt_c_oxidase_su2_TM_sf"/>
</dbReference>
<keyword evidence="11 17" id="KW-0472">Membrane</keyword>
<dbReference type="PROSITE" id="PS50999">
    <property type="entry name" value="COX2_TM"/>
    <property type="match status" value="1"/>
</dbReference>
<keyword evidence="7" id="KW-1278">Translocase</keyword>
<evidence type="ECO:0000256" key="13">
    <source>
        <dbReference type="ARBA" id="ARBA00047816"/>
    </source>
</evidence>
<dbReference type="EMBL" id="CP117411">
    <property type="protein sequence ID" value="WCT73434.1"/>
    <property type="molecule type" value="Genomic_DNA"/>
</dbReference>
<dbReference type="NCBIfam" id="TIGR02866">
    <property type="entry name" value="CoxB"/>
    <property type="match status" value="1"/>
</dbReference>
<dbReference type="InterPro" id="IPR002429">
    <property type="entry name" value="CcO_II-like_C"/>
</dbReference>
<dbReference type="Pfam" id="PF02790">
    <property type="entry name" value="COX2_TM"/>
    <property type="match status" value="1"/>
</dbReference>
<dbReference type="SUPFAM" id="SSF81464">
    <property type="entry name" value="Cytochrome c oxidase subunit II-like, transmembrane region"/>
    <property type="match status" value="1"/>
</dbReference>
<evidence type="ECO:0000256" key="14">
    <source>
        <dbReference type="RuleBase" id="RU000456"/>
    </source>
</evidence>
<keyword evidence="22" id="KW-1185">Reference proteome</keyword>
<evidence type="ECO:0000256" key="12">
    <source>
        <dbReference type="ARBA" id="ARBA00024688"/>
    </source>
</evidence>
<keyword evidence="4 14" id="KW-0679">Respiratory chain</keyword>
<proteinExistence type="inferred from homology"/>
<name>A0ABY7TNK5_9SPHN</name>
<evidence type="ECO:0000256" key="2">
    <source>
        <dbReference type="ARBA" id="ARBA00007866"/>
    </source>
</evidence>
<feature type="chain" id="PRO_5047430635" description="Cytochrome c oxidase subunit 2" evidence="18">
    <location>
        <begin position="28"/>
        <end position="356"/>
    </location>
</feature>
<keyword evidence="18" id="KW-0732">Signal</keyword>
<dbReference type="Pfam" id="PF00116">
    <property type="entry name" value="COX2"/>
    <property type="match status" value="1"/>
</dbReference>
<evidence type="ECO:0000313" key="22">
    <source>
        <dbReference type="Proteomes" id="UP001220395"/>
    </source>
</evidence>
<feature type="transmembrane region" description="Helical" evidence="17">
    <location>
        <begin position="135"/>
        <end position="157"/>
    </location>
</feature>
<dbReference type="InterPro" id="IPR014222">
    <property type="entry name" value="Cyt_c_oxidase_su2"/>
</dbReference>
<protein>
    <recommendedName>
        <fullName evidence="15">Cytochrome c oxidase subunit 2</fullName>
        <ecNumber evidence="15">7.1.1.9</ecNumber>
    </recommendedName>
</protein>
<dbReference type="CDD" id="cd13912">
    <property type="entry name" value="CcO_II_C"/>
    <property type="match status" value="1"/>
</dbReference>
<evidence type="ECO:0000256" key="7">
    <source>
        <dbReference type="ARBA" id="ARBA00022967"/>
    </source>
</evidence>
<comment type="catalytic activity">
    <reaction evidence="13 15">
        <text>4 Fe(II)-[cytochrome c] + O2 + 8 H(+)(in) = 4 Fe(III)-[cytochrome c] + 2 H2O + 4 H(+)(out)</text>
        <dbReference type="Rhea" id="RHEA:11436"/>
        <dbReference type="Rhea" id="RHEA-COMP:10350"/>
        <dbReference type="Rhea" id="RHEA-COMP:14399"/>
        <dbReference type="ChEBI" id="CHEBI:15377"/>
        <dbReference type="ChEBI" id="CHEBI:15378"/>
        <dbReference type="ChEBI" id="CHEBI:15379"/>
        <dbReference type="ChEBI" id="CHEBI:29033"/>
        <dbReference type="ChEBI" id="CHEBI:29034"/>
        <dbReference type="EC" id="7.1.1.9"/>
    </reaction>
</comment>
<comment type="subcellular location">
    <subcellularLocation>
        <location evidence="14">Cell membrane</location>
        <topology evidence="14">Multi-pass membrane protein</topology>
    </subcellularLocation>
    <subcellularLocation>
        <location evidence="1">Membrane</location>
        <topology evidence="1">Multi-pass membrane protein</topology>
    </subcellularLocation>
</comment>
<organism evidence="21 22">
    <name type="scientific">Sphingomonas naphthae</name>
    <dbReference type="NCBI Taxonomy" id="1813468"/>
    <lineage>
        <taxon>Bacteria</taxon>
        <taxon>Pseudomonadati</taxon>
        <taxon>Pseudomonadota</taxon>
        <taxon>Alphaproteobacteria</taxon>
        <taxon>Sphingomonadales</taxon>
        <taxon>Sphingomonadaceae</taxon>
        <taxon>Sphingomonas</taxon>
    </lineage>
</organism>
<evidence type="ECO:0000256" key="15">
    <source>
        <dbReference type="RuleBase" id="RU004024"/>
    </source>
</evidence>
<evidence type="ECO:0000259" key="20">
    <source>
        <dbReference type="PROSITE" id="PS50999"/>
    </source>
</evidence>
<evidence type="ECO:0000256" key="17">
    <source>
        <dbReference type="SAM" id="Phobius"/>
    </source>
</evidence>
<feature type="domain" description="Cytochrome oxidase subunit II transmembrane region profile" evidence="20">
    <location>
        <begin position="67"/>
        <end position="163"/>
    </location>
</feature>
<evidence type="ECO:0000256" key="18">
    <source>
        <dbReference type="SAM" id="SignalP"/>
    </source>
</evidence>
<dbReference type="InterPro" id="IPR034210">
    <property type="entry name" value="CcO_II_C"/>
</dbReference>
<feature type="signal peptide" evidence="18">
    <location>
        <begin position="1"/>
        <end position="27"/>
    </location>
</feature>
<evidence type="ECO:0000256" key="8">
    <source>
        <dbReference type="ARBA" id="ARBA00022982"/>
    </source>
</evidence>
<evidence type="ECO:0000256" key="9">
    <source>
        <dbReference type="ARBA" id="ARBA00022989"/>
    </source>
</evidence>
<dbReference type="PROSITE" id="PS50857">
    <property type="entry name" value="COX2_CUA"/>
    <property type="match status" value="1"/>
</dbReference>
<comment type="similarity">
    <text evidence="2 14">Belongs to the cytochrome c oxidase subunit 2 family.</text>
</comment>
<comment type="cofactor">
    <cofactor evidence="15">
        <name>Cu cation</name>
        <dbReference type="ChEBI" id="CHEBI:23378"/>
    </cofactor>
    <text evidence="15">Binds a copper A center.</text>
</comment>
<evidence type="ECO:0000256" key="11">
    <source>
        <dbReference type="ARBA" id="ARBA00023136"/>
    </source>
</evidence>
<dbReference type="PROSITE" id="PS00078">
    <property type="entry name" value="COX2"/>
    <property type="match status" value="1"/>
</dbReference>
<dbReference type="InterPro" id="IPR001505">
    <property type="entry name" value="Copper_CuA"/>
</dbReference>
<dbReference type="Proteomes" id="UP001220395">
    <property type="component" value="Chromosome"/>
</dbReference>
<dbReference type="InterPro" id="IPR045187">
    <property type="entry name" value="CcO_II"/>
</dbReference>
<dbReference type="Gene3D" id="2.60.40.420">
    <property type="entry name" value="Cupredoxins - blue copper proteins"/>
    <property type="match status" value="1"/>
</dbReference>
<feature type="transmembrane region" description="Helical" evidence="17">
    <location>
        <begin position="92"/>
        <end position="114"/>
    </location>
</feature>
<dbReference type="PANTHER" id="PTHR22888">
    <property type="entry name" value="CYTOCHROME C OXIDASE, SUBUNIT II"/>
    <property type="match status" value="1"/>
</dbReference>
<evidence type="ECO:0000256" key="6">
    <source>
        <dbReference type="ARBA" id="ARBA00022723"/>
    </source>
</evidence>
<keyword evidence="6 15" id="KW-0479">Metal-binding</keyword>
<evidence type="ECO:0000259" key="19">
    <source>
        <dbReference type="PROSITE" id="PS50857"/>
    </source>
</evidence>
<accession>A0ABY7TNK5</accession>
<reference evidence="21 22" key="1">
    <citation type="submission" date="2023-02" db="EMBL/GenBank/DDBJ databases">
        <title>Genome sequence of Sphingomonas naphthae.</title>
        <authorList>
            <person name="Kim S."/>
            <person name="Heo J."/>
            <person name="Kwon S.-W."/>
        </authorList>
    </citation>
    <scope>NUCLEOTIDE SEQUENCE [LARGE SCALE GENOMIC DNA]</scope>
    <source>
        <strain evidence="21 22">KACC 18716</strain>
    </source>
</reference>
<evidence type="ECO:0000256" key="5">
    <source>
        <dbReference type="ARBA" id="ARBA00022692"/>
    </source>
</evidence>
<keyword evidence="9 17" id="KW-1133">Transmembrane helix</keyword>
<keyword evidence="8 14" id="KW-0249">Electron transport</keyword>
<evidence type="ECO:0000256" key="10">
    <source>
        <dbReference type="ARBA" id="ARBA00023008"/>
    </source>
</evidence>
<feature type="compositionally biased region" description="Low complexity" evidence="16">
    <location>
        <begin position="314"/>
        <end position="356"/>
    </location>
</feature>
<dbReference type="PRINTS" id="PR01166">
    <property type="entry name" value="CYCOXIDASEII"/>
</dbReference>
<evidence type="ECO:0000313" key="21">
    <source>
        <dbReference type="EMBL" id="WCT73434.1"/>
    </source>
</evidence>
<feature type="domain" description="Cytochrome oxidase subunit II copper A binding" evidence="19">
    <location>
        <begin position="164"/>
        <end position="298"/>
    </location>
</feature>
<evidence type="ECO:0000256" key="1">
    <source>
        <dbReference type="ARBA" id="ARBA00004141"/>
    </source>
</evidence>
<dbReference type="InterPro" id="IPR011759">
    <property type="entry name" value="Cyt_c_oxidase_su2_TM_dom"/>
</dbReference>
<dbReference type="InterPro" id="IPR008972">
    <property type="entry name" value="Cupredoxin"/>
</dbReference>
<dbReference type="PANTHER" id="PTHR22888:SF9">
    <property type="entry name" value="CYTOCHROME C OXIDASE SUBUNIT 2"/>
    <property type="match status" value="1"/>
</dbReference>
<evidence type="ECO:0000256" key="4">
    <source>
        <dbReference type="ARBA" id="ARBA00022660"/>
    </source>
</evidence>
<dbReference type="RefSeq" id="WP_273687647.1">
    <property type="nucleotide sequence ID" value="NZ_CP117411.1"/>
</dbReference>
<gene>
    <name evidence="21" type="primary">coxB</name>
    <name evidence="21" type="ORF">PQ455_17795</name>
</gene>
<keyword evidence="3 14" id="KW-0813">Transport</keyword>
<dbReference type="SUPFAM" id="SSF49503">
    <property type="entry name" value="Cupredoxins"/>
    <property type="match status" value="1"/>
</dbReference>